<name>A0ABZ0WNP7_9BURK</name>
<accession>A0ABZ0WNP7</accession>
<dbReference type="RefSeq" id="WP_198665246.1">
    <property type="nucleotide sequence ID" value="NZ_CP139965.1"/>
</dbReference>
<dbReference type="EMBL" id="CP139965">
    <property type="protein sequence ID" value="WQD78895.1"/>
    <property type="molecule type" value="Genomic_DNA"/>
</dbReference>
<evidence type="ECO:0000313" key="2">
    <source>
        <dbReference type="Proteomes" id="UP001325479"/>
    </source>
</evidence>
<evidence type="ECO:0000313" key="1">
    <source>
        <dbReference type="EMBL" id="WQD78895.1"/>
    </source>
</evidence>
<organism evidence="1 2">
    <name type="scientific">Paraburkholderia kururiensis</name>
    <dbReference type="NCBI Taxonomy" id="984307"/>
    <lineage>
        <taxon>Bacteria</taxon>
        <taxon>Pseudomonadati</taxon>
        <taxon>Pseudomonadota</taxon>
        <taxon>Betaproteobacteria</taxon>
        <taxon>Burkholderiales</taxon>
        <taxon>Burkholderiaceae</taxon>
        <taxon>Paraburkholderia</taxon>
    </lineage>
</organism>
<dbReference type="Proteomes" id="UP001325479">
    <property type="component" value="Chromosome"/>
</dbReference>
<protein>
    <submittedName>
        <fullName evidence="1">Uncharacterized protein</fullName>
    </submittedName>
</protein>
<sequence>MNFGLLVSQLPRVHESHAHYDTLLSLQPRESRPLAWLWRSLMKHFA</sequence>
<reference evidence="1 2" key="1">
    <citation type="submission" date="2023-12" db="EMBL/GenBank/DDBJ databases">
        <title>Genome sequencing and assembly of bacterial species from a model synthetic community.</title>
        <authorList>
            <person name="Hogle S.L."/>
        </authorList>
    </citation>
    <scope>NUCLEOTIDE SEQUENCE [LARGE SCALE GENOMIC DNA]</scope>
    <source>
        <strain evidence="1 2">HAMBI 2494</strain>
    </source>
</reference>
<keyword evidence="2" id="KW-1185">Reference proteome</keyword>
<gene>
    <name evidence="1" type="ORF">U0042_04070</name>
</gene>
<proteinExistence type="predicted"/>